<gene>
    <name evidence="1" type="ORF">ABVK50_32530</name>
</gene>
<sequence>MQQDNIMSSLRGPIAGMDGILISTAIDETGNHMSDTQSMPPVNLAFRIVCFHIAAPIAPNPSNGCVPTRSRAFGLIRPDIGATALG</sequence>
<accession>A0AAU8D105</accession>
<proteinExistence type="predicted"/>
<dbReference type="EMBL" id="CP159256">
    <property type="protein sequence ID" value="XCG52697.1"/>
    <property type="molecule type" value="Genomic_DNA"/>
</dbReference>
<reference evidence="1" key="1">
    <citation type="submission" date="2024-06" db="EMBL/GenBank/DDBJ databases">
        <title>Mesorhizobium karijinii sp. nov., a symbiont of the iconic Swainsona formosa from arid Australia.</title>
        <authorList>
            <person name="Hill Y.J."/>
            <person name="Watkin E.L.J."/>
            <person name="O'Hara G.W."/>
            <person name="Terpolilli J."/>
            <person name="Tye M.L."/>
            <person name="Kohlmeier M.G."/>
        </authorList>
    </citation>
    <scope>NUCLEOTIDE SEQUENCE</scope>
    <source>
        <strain evidence="1">WSM2240</strain>
        <plasmid evidence="1">pMk2240A</plasmid>
    </source>
</reference>
<evidence type="ECO:0000313" key="1">
    <source>
        <dbReference type="EMBL" id="XCG52697.1"/>
    </source>
</evidence>
<dbReference type="AlphaFoldDB" id="A0AAU8D105"/>
<dbReference type="RefSeq" id="WP_353646940.1">
    <property type="nucleotide sequence ID" value="NZ_CP159256.1"/>
</dbReference>
<protein>
    <submittedName>
        <fullName evidence="1">Uncharacterized protein</fullName>
    </submittedName>
</protein>
<name>A0AAU8D105_9HYPH</name>
<keyword evidence="1" id="KW-0614">Plasmid</keyword>
<organism evidence="1">
    <name type="scientific">Mesorhizobium sp. WSM2240</name>
    <dbReference type="NCBI Taxonomy" id="3228851"/>
    <lineage>
        <taxon>Bacteria</taxon>
        <taxon>Pseudomonadati</taxon>
        <taxon>Pseudomonadota</taxon>
        <taxon>Alphaproteobacteria</taxon>
        <taxon>Hyphomicrobiales</taxon>
        <taxon>Phyllobacteriaceae</taxon>
        <taxon>Mesorhizobium</taxon>
    </lineage>
</organism>
<geneLocation type="plasmid" evidence="1">
    <name>pMk2240A</name>
</geneLocation>